<evidence type="ECO:0000313" key="1">
    <source>
        <dbReference type="Proteomes" id="UP000046395"/>
    </source>
</evidence>
<dbReference type="InterPro" id="IPR012292">
    <property type="entry name" value="Globin/Proto"/>
</dbReference>
<name>A0A5S6R669_TRIMR</name>
<evidence type="ECO:0000313" key="2">
    <source>
        <dbReference type="WBParaSite" id="TMUE_0000002043.1"/>
    </source>
</evidence>
<evidence type="ECO:0000313" key="3">
    <source>
        <dbReference type="WBParaSite" id="TMUE_3000014752.1"/>
    </source>
</evidence>
<reference evidence="2 3" key="3">
    <citation type="submission" date="2019-12" db="UniProtKB">
        <authorList>
            <consortium name="WormBaseParasite"/>
        </authorList>
    </citation>
    <scope>IDENTIFICATION</scope>
</reference>
<dbReference type="WBParaSite" id="TMUE_3000014752.1">
    <property type="protein sequence ID" value="TMUE_3000014752.1"/>
    <property type="gene ID" value="WBGene00302305"/>
</dbReference>
<sequence length="93" mass="10253">MGVLDHAVHLIGDASSFFGLLTVYAEFHARKPNFQSESFWKICPALTDAVKETLGDSYTQNMANIYEVFFDLVIGTMVASSQAAMRDNAAETK</sequence>
<dbReference type="WBParaSite" id="TMUE_0000002043.1">
    <property type="protein sequence ID" value="TMUE_0000002043.1"/>
    <property type="gene ID" value="WBGene00297904"/>
</dbReference>
<proteinExistence type="predicted"/>
<dbReference type="STRING" id="70415.A0A5S6R669"/>
<dbReference type="AlphaFoldDB" id="A0A5S6R669"/>
<dbReference type="GO" id="GO:0020037">
    <property type="term" value="F:heme binding"/>
    <property type="evidence" value="ECO:0007669"/>
    <property type="project" value="InterPro"/>
</dbReference>
<reference evidence="1" key="1">
    <citation type="submission" date="2013-11" db="EMBL/GenBank/DDBJ databases">
        <authorList>
            <person name="Aslett M."/>
        </authorList>
    </citation>
    <scope>NUCLEOTIDE SEQUENCE [LARGE SCALE GENOMIC DNA]</scope>
    <source>
        <strain evidence="1">Edinburgh</strain>
    </source>
</reference>
<organism evidence="1 3">
    <name type="scientific">Trichuris muris</name>
    <name type="common">Mouse whipworm</name>
    <dbReference type="NCBI Taxonomy" id="70415"/>
    <lineage>
        <taxon>Eukaryota</taxon>
        <taxon>Metazoa</taxon>
        <taxon>Ecdysozoa</taxon>
        <taxon>Nematoda</taxon>
        <taxon>Enoplea</taxon>
        <taxon>Dorylaimia</taxon>
        <taxon>Trichinellida</taxon>
        <taxon>Trichuridae</taxon>
        <taxon>Trichuris</taxon>
    </lineage>
</organism>
<reference evidence="1" key="2">
    <citation type="submission" date="2014-03" db="EMBL/GenBank/DDBJ databases">
        <title>The whipworm genome and dual-species transcriptomics of an intimate host-pathogen interaction.</title>
        <authorList>
            <person name="Foth B.J."/>
            <person name="Tsai I.J."/>
            <person name="Reid A.J."/>
            <person name="Bancroft A.J."/>
            <person name="Nichol S."/>
            <person name="Tracey A."/>
            <person name="Holroyd N."/>
            <person name="Cotton J.A."/>
            <person name="Stanley E.J."/>
            <person name="Zarowiecki M."/>
            <person name="Liu J.Z."/>
            <person name="Huckvale T."/>
            <person name="Cooper P.J."/>
            <person name="Grencis R.K."/>
            <person name="Berriman M."/>
        </authorList>
    </citation>
    <scope>NUCLEOTIDE SEQUENCE [LARGE SCALE GENOMIC DNA]</scope>
    <source>
        <strain evidence="1">Edinburgh</strain>
    </source>
</reference>
<dbReference type="Gene3D" id="1.10.490.10">
    <property type="entry name" value="Globins"/>
    <property type="match status" value="1"/>
</dbReference>
<dbReference type="SUPFAM" id="SSF46458">
    <property type="entry name" value="Globin-like"/>
    <property type="match status" value="1"/>
</dbReference>
<dbReference type="GO" id="GO:0019825">
    <property type="term" value="F:oxygen binding"/>
    <property type="evidence" value="ECO:0007669"/>
    <property type="project" value="InterPro"/>
</dbReference>
<dbReference type="Proteomes" id="UP000046395">
    <property type="component" value="Unassembled WGS sequence"/>
</dbReference>
<protein>
    <submittedName>
        <fullName evidence="2 3">Globin family profile domain-containing protein</fullName>
    </submittedName>
</protein>
<accession>A0A5S6R669</accession>
<dbReference type="InterPro" id="IPR009050">
    <property type="entry name" value="Globin-like_sf"/>
</dbReference>
<keyword evidence="1" id="KW-1185">Reference proteome</keyword>